<evidence type="ECO:0000256" key="1">
    <source>
        <dbReference type="ARBA" id="ARBA00007992"/>
    </source>
</evidence>
<feature type="region of interest" description="Disordered" evidence="5">
    <location>
        <begin position="441"/>
        <end position="492"/>
    </location>
</feature>
<dbReference type="GO" id="GO:0004497">
    <property type="term" value="F:monooxygenase activity"/>
    <property type="evidence" value="ECO:0007669"/>
    <property type="project" value="InterPro"/>
</dbReference>
<dbReference type="Proteomes" id="UP001194580">
    <property type="component" value="Unassembled WGS sequence"/>
</dbReference>
<protein>
    <recommendedName>
        <fullName evidence="6">FAD-binding domain-containing protein</fullName>
    </recommendedName>
</protein>
<evidence type="ECO:0000313" key="7">
    <source>
        <dbReference type="EMBL" id="KAG0280787.1"/>
    </source>
</evidence>
<dbReference type="EMBL" id="JAAAIL010000047">
    <property type="protein sequence ID" value="KAG0280787.1"/>
    <property type="molecule type" value="Genomic_DNA"/>
</dbReference>
<sequence>MTIDPTVTLKWDGKVTHAKRPKVLIVGGGLGGLALGMILQRSDTPYEIFERATEVQLIGSAISLTGTSASLFKQMGIWEEFRELSRELAALQVVNENLEQEFKISIHEDPARRYGGESRVIDRPTLYNLFLRQIPKEHIHFGKKILSTQQGGNGVIIRCSDRSEYEGDILVGADGAHSAVRQNLYAQLKKDMKLPPTDDVPLPFSTVCLLGQTRPLTTDEFPHLLRETSQFIRVLGENKPYTWATFTTRNTVCYSVIQFLDKKSSKDNDSFRNSEWGPEAADAMCKEVQHFPIASGRKETLTIGDLVNLTPKDCVVKVMLEEKVFDTWYHCRTVLLGDACHKLNPSGGAGATNAIHDAIVLANYIHALQDHPSTADIEDCFRAYQEERKSWVDSSFITSQTFKSMAAKGFKAMLTRTVMKHMPKWLQGEVEKRLLSNRPQVSFLPRDDTEVTMEPVPQPSLHVKRPNNTAQQQQRQQKDHHGAVLDDNARPI</sequence>
<name>A0AAD4HBQ2_9FUNG</name>
<keyword evidence="8" id="KW-1185">Reference proteome</keyword>
<keyword evidence="4" id="KW-0560">Oxidoreductase</keyword>
<dbReference type="SUPFAM" id="SSF51905">
    <property type="entry name" value="FAD/NAD(P)-binding domain"/>
    <property type="match status" value="1"/>
</dbReference>
<feature type="domain" description="FAD-binding" evidence="6">
    <location>
        <begin position="22"/>
        <end position="389"/>
    </location>
</feature>
<dbReference type="InterPro" id="IPR050562">
    <property type="entry name" value="FAD_mOase_fung"/>
</dbReference>
<keyword evidence="3" id="KW-0274">FAD</keyword>
<organism evidence="7 8">
    <name type="scientific">Linnemannia exigua</name>
    <dbReference type="NCBI Taxonomy" id="604196"/>
    <lineage>
        <taxon>Eukaryota</taxon>
        <taxon>Fungi</taxon>
        <taxon>Fungi incertae sedis</taxon>
        <taxon>Mucoromycota</taxon>
        <taxon>Mortierellomycotina</taxon>
        <taxon>Mortierellomycetes</taxon>
        <taxon>Mortierellales</taxon>
        <taxon>Mortierellaceae</taxon>
        <taxon>Linnemannia</taxon>
    </lineage>
</organism>
<evidence type="ECO:0000259" key="6">
    <source>
        <dbReference type="Pfam" id="PF01494"/>
    </source>
</evidence>
<evidence type="ECO:0000313" key="8">
    <source>
        <dbReference type="Proteomes" id="UP001194580"/>
    </source>
</evidence>
<dbReference type="PRINTS" id="PR00420">
    <property type="entry name" value="RNGMNOXGNASE"/>
</dbReference>
<dbReference type="PANTHER" id="PTHR47356">
    <property type="entry name" value="FAD-DEPENDENT MONOOXYGENASE ASQG-RELATED"/>
    <property type="match status" value="1"/>
</dbReference>
<comment type="similarity">
    <text evidence="1">Belongs to the paxM FAD-dependent monooxygenase family.</text>
</comment>
<feature type="compositionally biased region" description="Basic and acidic residues" evidence="5">
    <location>
        <begin position="476"/>
        <end position="492"/>
    </location>
</feature>
<dbReference type="InterPro" id="IPR036188">
    <property type="entry name" value="FAD/NAD-bd_sf"/>
</dbReference>
<evidence type="ECO:0000256" key="5">
    <source>
        <dbReference type="SAM" id="MobiDB-lite"/>
    </source>
</evidence>
<accession>A0AAD4HBQ2</accession>
<comment type="caution">
    <text evidence="7">The sequence shown here is derived from an EMBL/GenBank/DDBJ whole genome shotgun (WGS) entry which is preliminary data.</text>
</comment>
<dbReference type="AlphaFoldDB" id="A0AAD4HBQ2"/>
<evidence type="ECO:0000256" key="2">
    <source>
        <dbReference type="ARBA" id="ARBA00022630"/>
    </source>
</evidence>
<keyword evidence="2" id="KW-0285">Flavoprotein</keyword>
<dbReference type="InterPro" id="IPR002938">
    <property type="entry name" value="FAD-bd"/>
</dbReference>
<reference evidence="7" key="1">
    <citation type="journal article" date="2020" name="Fungal Divers.">
        <title>Resolving the Mortierellaceae phylogeny through synthesis of multi-gene phylogenetics and phylogenomics.</title>
        <authorList>
            <person name="Vandepol N."/>
            <person name="Liber J."/>
            <person name="Desiro A."/>
            <person name="Na H."/>
            <person name="Kennedy M."/>
            <person name="Barry K."/>
            <person name="Grigoriev I.V."/>
            <person name="Miller A.N."/>
            <person name="O'Donnell K."/>
            <person name="Stajich J.E."/>
            <person name="Bonito G."/>
        </authorList>
    </citation>
    <scope>NUCLEOTIDE SEQUENCE</scope>
    <source>
        <strain evidence="7">NRRL 28262</strain>
    </source>
</reference>
<dbReference type="Pfam" id="PF01494">
    <property type="entry name" value="FAD_binding_3"/>
    <property type="match status" value="1"/>
</dbReference>
<dbReference type="PANTHER" id="PTHR47356:SF2">
    <property type="entry name" value="FAD-BINDING DOMAIN-CONTAINING PROTEIN-RELATED"/>
    <property type="match status" value="1"/>
</dbReference>
<dbReference type="Gene3D" id="3.50.50.60">
    <property type="entry name" value="FAD/NAD(P)-binding domain"/>
    <property type="match status" value="1"/>
</dbReference>
<gene>
    <name evidence="7" type="ORF">BGZ95_008692</name>
</gene>
<evidence type="ECO:0000256" key="4">
    <source>
        <dbReference type="ARBA" id="ARBA00023002"/>
    </source>
</evidence>
<evidence type="ECO:0000256" key="3">
    <source>
        <dbReference type="ARBA" id="ARBA00022827"/>
    </source>
</evidence>
<dbReference type="GO" id="GO:0071949">
    <property type="term" value="F:FAD binding"/>
    <property type="evidence" value="ECO:0007669"/>
    <property type="project" value="InterPro"/>
</dbReference>
<proteinExistence type="inferred from homology"/>